<dbReference type="PANTHER" id="PTHR47331">
    <property type="entry name" value="PHD-TYPE DOMAIN-CONTAINING PROTEIN"/>
    <property type="match status" value="1"/>
</dbReference>
<feature type="domain" description="Peptidase A2" evidence="2">
    <location>
        <begin position="484"/>
        <end position="521"/>
    </location>
</feature>
<comment type="caution">
    <text evidence="3">The sequence shown here is derived from an EMBL/GenBank/DDBJ whole genome shotgun (WGS) entry which is preliminary data.</text>
</comment>
<sequence>SVQELISRQELTFNNLKQICINYKKDSPTRKNAEYLEERLSRLNTTWEKFVYNHQLLEEFEASDLQYFKDDVYSCTKKMYEDVLQDILKRKAELPTSTPSKTEMSPSASTKQGKSSAVFSFDDIKFHVPPRETTETPEKQQDLLRKQYCNFKAFERTVEKIDLAASADKWELEDNLNLLKTKWEQIEKANWELDYILQDEDSIYKQKYDAAEHLYDNIRKNLQQKIWNNAHYEKKLHDVMLECLNGLKNIGQDITNWGPLVAHLISQKLDSATHSDYMRDLKDPRGFPDLEEFTEFLEVKFMALEACQGSSSKMSFSHKPWRTIKQSYHKGEDRNNYKYNTRRSMYHNKPITPPKVFFATAKTCPICKTDHVLMKCDKFVAMNAKERDDTVRKMQVCRNCLYSHGEKQCFSRKRCRVCRKPHHTLLHYDETQQPSYHHANTITTSTLAAPSSQAVNNVTSEEKEVLLTTVQLKVKTVDGNYIQLRGLLDQGSQVSLITENAAQRLRLPRRKLSAVVSGIGSLSGWILCGNVKTFNCFVTLNNLEDMARFWETEECGDTLPELNRILDILAYLVP</sequence>
<dbReference type="InterPro" id="IPR001995">
    <property type="entry name" value="Peptidase_A2_cat"/>
</dbReference>
<dbReference type="Proteomes" id="UP000648187">
    <property type="component" value="Unassembled WGS sequence"/>
</dbReference>
<evidence type="ECO:0000256" key="1">
    <source>
        <dbReference type="SAM" id="MobiDB-lite"/>
    </source>
</evidence>
<dbReference type="PROSITE" id="PS50175">
    <property type="entry name" value="ASP_PROT_RETROV"/>
    <property type="match status" value="1"/>
</dbReference>
<dbReference type="GO" id="GO:0004190">
    <property type="term" value="F:aspartic-type endopeptidase activity"/>
    <property type="evidence" value="ECO:0007669"/>
    <property type="project" value="InterPro"/>
</dbReference>
<reference evidence="3" key="1">
    <citation type="submission" date="2020-08" db="EMBL/GenBank/DDBJ databases">
        <title>Spodoptera exigua strain:BAW_Kor-Di-RS1 Genome sequencing and assembly.</title>
        <authorList>
            <person name="Kim J."/>
            <person name="Nam H.Y."/>
            <person name="Kwon M."/>
            <person name="Choi J.H."/>
            <person name="Cho S.R."/>
            <person name="Kim G.-H."/>
        </authorList>
    </citation>
    <scope>NUCLEOTIDE SEQUENCE</scope>
    <source>
        <strain evidence="3">BAW_Kor-Di-RS1</strain>
        <tissue evidence="3">Whole-body</tissue>
    </source>
</reference>
<dbReference type="GO" id="GO:0006508">
    <property type="term" value="P:proteolysis"/>
    <property type="evidence" value="ECO:0007669"/>
    <property type="project" value="InterPro"/>
</dbReference>
<dbReference type="PANTHER" id="PTHR47331:SF5">
    <property type="entry name" value="RIBONUCLEASE H"/>
    <property type="match status" value="1"/>
</dbReference>
<evidence type="ECO:0000259" key="2">
    <source>
        <dbReference type="PROSITE" id="PS50175"/>
    </source>
</evidence>
<dbReference type="EMBL" id="JACKWZ010000275">
    <property type="protein sequence ID" value="KAF9410169.1"/>
    <property type="molecule type" value="Genomic_DNA"/>
</dbReference>
<gene>
    <name evidence="3" type="ORF">HW555_010692</name>
</gene>
<name>A0A835L5E5_SPOEX</name>
<accession>A0A835L5E5</accession>
<evidence type="ECO:0000313" key="3">
    <source>
        <dbReference type="EMBL" id="KAF9410169.1"/>
    </source>
</evidence>
<dbReference type="AlphaFoldDB" id="A0A835L5E5"/>
<keyword evidence="4" id="KW-1185">Reference proteome</keyword>
<feature type="non-terminal residue" evidence="3">
    <location>
        <position position="1"/>
    </location>
</feature>
<evidence type="ECO:0000313" key="4">
    <source>
        <dbReference type="Proteomes" id="UP000648187"/>
    </source>
</evidence>
<protein>
    <recommendedName>
        <fullName evidence="2">Peptidase A2 domain-containing protein</fullName>
    </recommendedName>
</protein>
<feature type="region of interest" description="Disordered" evidence="1">
    <location>
        <begin position="94"/>
        <end position="115"/>
    </location>
</feature>
<feature type="compositionally biased region" description="Polar residues" evidence="1">
    <location>
        <begin position="95"/>
        <end position="115"/>
    </location>
</feature>
<organism evidence="3 4">
    <name type="scientific">Spodoptera exigua</name>
    <name type="common">Beet armyworm</name>
    <name type="synonym">Noctua fulgens</name>
    <dbReference type="NCBI Taxonomy" id="7107"/>
    <lineage>
        <taxon>Eukaryota</taxon>
        <taxon>Metazoa</taxon>
        <taxon>Ecdysozoa</taxon>
        <taxon>Arthropoda</taxon>
        <taxon>Hexapoda</taxon>
        <taxon>Insecta</taxon>
        <taxon>Pterygota</taxon>
        <taxon>Neoptera</taxon>
        <taxon>Endopterygota</taxon>
        <taxon>Lepidoptera</taxon>
        <taxon>Glossata</taxon>
        <taxon>Ditrysia</taxon>
        <taxon>Noctuoidea</taxon>
        <taxon>Noctuidae</taxon>
        <taxon>Amphipyrinae</taxon>
        <taxon>Spodoptera</taxon>
    </lineage>
</organism>
<proteinExistence type="predicted"/>